<organism evidence="1">
    <name type="scientific">Anguilla anguilla</name>
    <name type="common">European freshwater eel</name>
    <name type="synonym">Muraena anguilla</name>
    <dbReference type="NCBI Taxonomy" id="7936"/>
    <lineage>
        <taxon>Eukaryota</taxon>
        <taxon>Metazoa</taxon>
        <taxon>Chordata</taxon>
        <taxon>Craniata</taxon>
        <taxon>Vertebrata</taxon>
        <taxon>Euteleostomi</taxon>
        <taxon>Actinopterygii</taxon>
        <taxon>Neopterygii</taxon>
        <taxon>Teleostei</taxon>
        <taxon>Anguilliformes</taxon>
        <taxon>Anguillidae</taxon>
        <taxon>Anguilla</taxon>
    </lineage>
</organism>
<reference evidence="1" key="1">
    <citation type="submission" date="2014-11" db="EMBL/GenBank/DDBJ databases">
        <authorList>
            <person name="Amaro Gonzalez C."/>
        </authorList>
    </citation>
    <scope>NUCLEOTIDE SEQUENCE</scope>
</reference>
<reference evidence="1" key="2">
    <citation type="journal article" date="2015" name="Fish Shellfish Immunol.">
        <title>Early steps in the European eel (Anguilla anguilla)-Vibrio vulnificus interaction in the gills: Role of the RtxA13 toxin.</title>
        <authorList>
            <person name="Callol A."/>
            <person name="Pajuelo D."/>
            <person name="Ebbesson L."/>
            <person name="Teles M."/>
            <person name="MacKenzie S."/>
            <person name="Amaro C."/>
        </authorList>
    </citation>
    <scope>NUCLEOTIDE SEQUENCE</scope>
</reference>
<sequence>MFDVNRRKLAKTGCPSWSIGKAAVYIELQLAMPWT</sequence>
<accession>A0A0E9SY30</accession>
<name>A0A0E9SY30_ANGAN</name>
<dbReference type="AlphaFoldDB" id="A0A0E9SY30"/>
<proteinExistence type="predicted"/>
<dbReference type="EMBL" id="GBXM01063007">
    <property type="protein sequence ID" value="JAH45570.1"/>
    <property type="molecule type" value="Transcribed_RNA"/>
</dbReference>
<protein>
    <submittedName>
        <fullName evidence="1">Uncharacterized protein</fullName>
    </submittedName>
</protein>
<evidence type="ECO:0000313" key="1">
    <source>
        <dbReference type="EMBL" id="JAH45570.1"/>
    </source>
</evidence>